<dbReference type="InterPro" id="IPR023408">
    <property type="entry name" value="MscS_beta-dom_sf"/>
</dbReference>
<dbReference type="SUPFAM" id="SSF50182">
    <property type="entry name" value="Sm-like ribonucleoproteins"/>
    <property type="match status" value="1"/>
</dbReference>
<dbReference type="Gene3D" id="3.30.70.100">
    <property type="match status" value="1"/>
</dbReference>
<dbReference type="SUPFAM" id="SSF82689">
    <property type="entry name" value="Mechanosensitive channel protein MscS (YggB), C-terminal domain"/>
    <property type="match status" value="1"/>
</dbReference>
<dbReference type="GO" id="GO:0008381">
    <property type="term" value="F:mechanosensitive monoatomic ion channel activity"/>
    <property type="evidence" value="ECO:0007669"/>
    <property type="project" value="UniProtKB-ARBA"/>
</dbReference>
<evidence type="ECO:0000256" key="5">
    <source>
        <dbReference type="ARBA" id="ARBA00022989"/>
    </source>
</evidence>
<keyword evidence="3" id="KW-1003">Cell membrane</keyword>
<keyword evidence="5 7" id="KW-1133">Transmembrane helix</keyword>
<evidence type="ECO:0000313" key="11">
    <source>
        <dbReference type="Proteomes" id="UP000009049"/>
    </source>
</evidence>
<dbReference type="InterPro" id="IPR010920">
    <property type="entry name" value="LSM_dom_sf"/>
</dbReference>
<dbReference type="Proteomes" id="UP000009049">
    <property type="component" value="Chromosome"/>
</dbReference>
<dbReference type="PANTHER" id="PTHR30347:SF1">
    <property type="entry name" value="MECHANOSENSITIVE CHANNEL MSCK"/>
    <property type="match status" value="1"/>
</dbReference>
<keyword evidence="4 7" id="KW-0812">Transmembrane</keyword>
<feature type="transmembrane region" description="Helical" evidence="7">
    <location>
        <begin position="88"/>
        <end position="107"/>
    </location>
</feature>
<keyword evidence="11" id="KW-1185">Reference proteome</keyword>
<dbReference type="Gene3D" id="1.10.287.1260">
    <property type="match status" value="1"/>
</dbReference>
<reference evidence="10 11" key="1">
    <citation type="journal article" date="2009" name="J. Bacteriol.">
        <title>Complete genome sequence of Robiginitalea biformata HTCC2501.</title>
        <authorList>
            <person name="Oh H.M."/>
            <person name="Giovannoni S.J."/>
            <person name="Lee K."/>
            <person name="Ferriera S."/>
            <person name="Johnson J."/>
            <person name="Cho J.C."/>
        </authorList>
    </citation>
    <scope>NUCLEOTIDE SEQUENCE [LARGE SCALE GENOMIC DNA]</scope>
    <source>
        <strain evidence="11">ATCC BAA-864 / HTCC2501 / KCTC 12146</strain>
    </source>
</reference>
<feature type="domain" description="Mechanosensitive ion channel MscS C-terminal" evidence="9">
    <location>
        <begin position="205"/>
        <end position="286"/>
    </location>
</feature>
<dbReference type="GO" id="GO:0005886">
    <property type="term" value="C:plasma membrane"/>
    <property type="evidence" value="ECO:0007669"/>
    <property type="project" value="UniProtKB-SubCell"/>
</dbReference>
<dbReference type="OrthoDB" id="9809206at2"/>
<dbReference type="PANTHER" id="PTHR30347">
    <property type="entry name" value="POTASSIUM CHANNEL RELATED"/>
    <property type="match status" value="1"/>
</dbReference>
<organism evidence="10 11">
    <name type="scientific">Robiginitalea biformata (strain ATCC BAA-864 / DSM 15991 / KCTC 12146 / HTCC2501)</name>
    <dbReference type="NCBI Taxonomy" id="313596"/>
    <lineage>
        <taxon>Bacteria</taxon>
        <taxon>Pseudomonadati</taxon>
        <taxon>Bacteroidota</taxon>
        <taxon>Flavobacteriia</taxon>
        <taxon>Flavobacteriales</taxon>
        <taxon>Flavobacteriaceae</taxon>
        <taxon>Robiginitalea</taxon>
    </lineage>
</organism>
<dbReference type="InterPro" id="IPR006685">
    <property type="entry name" value="MscS_channel_2nd"/>
</dbReference>
<proteinExistence type="inferred from homology"/>
<evidence type="ECO:0000256" key="1">
    <source>
        <dbReference type="ARBA" id="ARBA00004651"/>
    </source>
</evidence>
<dbReference type="Gene3D" id="2.30.30.60">
    <property type="match status" value="1"/>
</dbReference>
<dbReference type="InterPro" id="IPR049278">
    <property type="entry name" value="MS_channel_C"/>
</dbReference>
<evidence type="ECO:0000256" key="7">
    <source>
        <dbReference type="SAM" id="Phobius"/>
    </source>
</evidence>
<evidence type="ECO:0000256" key="6">
    <source>
        <dbReference type="ARBA" id="ARBA00023136"/>
    </source>
</evidence>
<evidence type="ECO:0000256" key="3">
    <source>
        <dbReference type="ARBA" id="ARBA00022475"/>
    </source>
</evidence>
<feature type="transmembrane region" description="Helical" evidence="7">
    <location>
        <begin position="113"/>
        <end position="131"/>
    </location>
</feature>
<comment type="similarity">
    <text evidence="2">Belongs to the MscS (TC 1.A.23) family.</text>
</comment>
<feature type="domain" description="Mechanosensitive ion channel MscS" evidence="8">
    <location>
        <begin position="130"/>
        <end position="195"/>
    </location>
</feature>
<feature type="transmembrane region" description="Helical" evidence="7">
    <location>
        <begin position="44"/>
        <end position="67"/>
    </location>
</feature>
<accession>A4CMJ8</accession>
<dbReference type="RefSeq" id="WP_015754211.1">
    <property type="nucleotide sequence ID" value="NC_013222.1"/>
</dbReference>
<evidence type="ECO:0000256" key="2">
    <source>
        <dbReference type="ARBA" id="ARBA00008017"/>
    </source>
</evidence>
<comment type="subcellular location">
    <subcellularLocation>
        <location evidence="1">Cell membrane</location>
        <topology evidence="1">Multi-pass membrane protein</topology>
    </subcellularLocation>
</comment>
<dbReference type="Pfam" id="PF21082">
    <property type="entry name" value="MS_channel_3rd"/>
    <property type="match status" value="1"/>
</dbReference>
<dbReference type="InterPro" id="IPR011014">
    <property type="entry name" value="MscS_channel_TM-2"/>
</dbReference>
<sequence length="318" mass="36050">MMQENTEPVAEPVKEFFKEDLWDAAREFLNYGLHFGEGDNSVDITIGLLLSLTLALVGTTLVLRWMRNLYSRKMEQEDRMKFISVFKYFRYGIYLVVVLLTVSAAGIDITLLITASAVLFVGIGLALQEFFQDIIGGIMILVDKSLHVGDIVEVDGKVGKVFEIKLRSTRALTRDDKVLVIPNHKFMSEVIYNYTQNHRMTREAVRVGVAYGSDVQRVTELLLEAAREQKGVLKNPKPFVTFDDFGDSALLFAIHFFTNDAFTDPRVKSDMRYRIDALFRENRITIPFPQRDVHFFAHTPLSVREDGQGPANAPEGSA</sequence>
<dbReference type="AlphaFoldDB" id="A4CMJ8"/>
<evidence type="ECO:0000256" key="4">
    <source>
        <dbReference type="ARBA" id="ARBA00022692"/>
    </source>
</evidence>
<dbReference type="STRING" id="313596.RB2501_11207"/>
<dbReference type="InterPro" id="IPR011066">
    <property type="entry name" value="MscS_channel_C_sf"/>
</dbReference>
<dbReference type="EMBL" id="CP001712">
    <property type="protein sequence ID" value="EAR14890.1"/>
    <property type="molecule type" value="Genomic_DNA"/>
</dbReference>
<dbReference type="SUPFAM" id="SSF82861">
    <property type="entry name" value="Mechanosensitive channel protein MscS (YggB), transmembrane region"/>
    <property type="match status" value="1"/>
</dbReference>
<name>A4CMJ8_ROBBH</name>
<dbReference type="eggNOG" id="COG3264">
    <property type="taxonomic scope" value="Bacteria"/>
</dbReference>
<evidence type="ECO:0000259" key="8">
    <source>
        <dbReference type="Pfam" id="PF00924"/>
    </source>
</evidence>
<gene>
    <name evidence="10" type="ordered locus">RB2501_11207</name>
</gene>
<protein>
    <submittedName>
        <fullName evidence="10">Putative efflux protein</fullName>
    </submittedName>
</protein>
<dbReference type="Pfam" id="PF00924">
    <property type="entry name" value="MS_channel_2nd"/>
    <property type="match status" value="1"/>
</dbReference>
<keyword evidence="6 7" id="KW-0472">Membrane</keyword>
<evidence type="ECO:0000313" key="10">
    <source>
        <dbReference type="EMBL" id="EAR14890.1"/>
    </source>
</evidence>
<dbReference type="KEGG" id="rbi:RB2501_11207"/>
<evidence type="ECO:0000259" key="9">
    <source>
        <dbReference type="Pfam" id="PF21082"/>
    </source>
</evidence>
<dbReference type="InterPro" id="IPR052702">
    <property type="entry name" value="MscS-like_channel"/>
</dbReference>
<dbReference type="HOGENOM" id="CLU_037945_4_1_10"/>